<dbReference type="AlphaFoldDB" id="A0ABD0TTA4"/>
<proteinExistence type="predicted"/>
<organism evidence="2 3">
    <name type="scientific">Dendrobium thyrsiflorum</name>
    <name type="common">Pinecone-like raceme dendrobium</name>
    <name type="synonym">Orchid</name>
    <dbReference type="NCBI Taxonomy" id="117978"/>
    <lineage>
        <taxon>Eukaryota</taxon>
        <taxon>Viridiplantae</taxon>
        <taxon>Streptophyta</taxon>
        <taxon>Embryophyta</taxon>
        <taxon>Tracheophyta</taxon>
        <taxon>Spermatophyta</taxon>
        <taxon>Magnoliopsida</taxon>
        <taxon>Liliopsida</taxon>
        <taxon>Asparagales</taxon>
        <taxon>Orchidaceae</taxon>
        <taxon>Epidendroideae</taxon>
        <taxon>Malaxideae</taxon>
        <taxon>Dendrobiinae</taxon>
        <taxon>Dendrobium</taxon>
    </lineage>
</organism>
<gene>
    <name evidence="2" type="ORF">M5K25_028435</name>
</gene>
<feature type="region of interest" description="Disordered" evidence="1">
    <location>
        <begin position="1"/>
        <end position="30"/>
    </location>
</feature>
<accession>A0ABD0TTA4</accession>
<evidence type="ECO:0000313" key="2">
    <source>
        <dbReference type="EMBL" id="KAL0902883.1"/>
    </source>
</evidence>
<protein>
    <submittedName>
        <fullName evidence="2">Uncharacterized protein</fullName>
    </submittedName>
</protein>
<dbReference type="EMBL" id="JANQDX010000074">
    <property type="protein sequence ID" value="KAL0902883.1"/>
    <property type="molecule type" value="Genomic_DNA"/>
</dbReference>
<reference evidence="2 3" key="1">
    <citation type="journal article" date="2024" name="Plant Biotechnol. J.">
        <title>Dendrobium thyrsiflorum genome and its molecular insights into genes involved in important horticultural traits.</title>
        <authorList>
            <person name="Chen B."/>
            <person name="Wang J.Y."/>
            <person name="Zheng P.J."/>
            <person name="Li K.L."/>
            <person name="Liang Y.M."/>
            <person name="Chen X.F."/>
            <person name="Zhang C."/>
            <person name="Zhao X."/>
            <person name="He X."/>
            <person name="Zhang G.Q."/>
            <person name="Liu Z.J."/>
            <person name="Xu Q."/>
        </authorList>
    </citation>
    <scope>NUCLEOTIDE SEQUENCE [LARGE SCALE GENOMIC DNA]</scope>
    <source>
        <strain evidence="2">GZMU011</strain>
    </source>
</reference>
<dbReference type="Proteomes" id="UP001552299">
    <property type="component" value="Unassembled WGS sequence"/>
</dbReference>
<evidence type="ECO:0000256" key="1">
    <source>
        <dbReference type="SAM" id="MobiDB-lite"/>
    </source>
</evidence>
<keyword evidence="3" id="KW-1185">Reference proteome</keyword>
<evidence type="ECO:0000313" key="3">
    <source>
        <dbReference type="Proteomes" id="UP001552299"/>
    </source>
</evidence>
<comment type="caution">
    <text evidence="2">The sequence shown here is derived from an EMBL/GenBank/DDBJ whole genome shotgun (WGS) entry which is preliminary data.</text>
</comment>
<sequence length="84" mass="8953">MLSSTVEWLEVDGEGRPTTESKWSTSSFIGGGSGESANGFGCVNKREANGGRIRSEVACGSGVRDWKALSEEDKVKEEAADRVL</sequence>
<name>A0ABD0TTA4_DENTH</name>